<accession>A0A5E4QC47</accession>
<organism evidence="1 2">
    <name type="scientific">Leptidea sinapis</name>
    <dbReference type="NCBI Taxonomy" id="189913"/>
    <lineage>
        <taxon>Eukaryota</taxon>
        <taxon>Metazoa</taxon>
        <taxon>Ecdysozoa</taxon>
        <taxon>Arthropoda</taxon>
        <taxon>Hexapoda</taxon>
        <taxon>Insecta</taxon>
        <taxon>Pterygota</taxon>
        <taxon>Neoptera</taxon>
        <taxon>Endopterygota</taxon>
        <taxon>Lepidoptera</taxon>
        <taxon>Glossata</taxon>
        <taxon>Ditrysia</taxon>
        <taxon>Papilionoidea</taxon>
        <taxon>Pieridae</taxon>
        <taxon>Dismorphiinae</taxon>
        <taxon>Leptidea</taxon>
    </lineage>
</organism>
<evidence type="ECO:0000313" key="1">
    <source>
        <dbReference type="EMBL" id="VVC95858.1"/>
    </source>
</evidence>
<gene>
    <name evidence="1" type="ORF">LSINAPIS_LOCUS7484</name>
</gene>
<proteinExistence type="predicted"/>
<name>A0A5E4QC47_9NEOP</name>
<keyword evidence="2" id="KW-1185">Reference proteome</keyword>
<dbReference type="Proteomes" id="UP000324832">
    <property type="component" value="Unassembled WGS sequence"/>
</dbReference>
<reference evidence="1 2" key="1">
    <citation type="submission" date="2017-07" db="EMBL/GenBank/DDBJ databases">
        <authorList>
            <person name="Talla V."/>
            <person name="Backstrom N."/>
        </authorList>
    </citation>
    <scope>NUCLEOTIDE SEQUENCE [LARGE SCALE GENOMIC DNA]</scope>
</reference>
<dbReference type="AlphaFoldDB" id="A0A5E4QC47"/>
<sequence length="73" mass="8442">MYKVKVKVPKAYGQCDKKTRGNVLYKDNTEITVNKNFGQGFFFLSMAQAAEVLCGTIQLQHRMFRILPKRSVR</sequence>
<dbReference type="EMBL" id="FZQP02002460">
    <property type="protein sequence ID" value="VVC95858.1"/>
    <property type="molecule type" value="Genomic_DNA"/>
</dbReference>
<evidence type="ECO:0000313" key="2">
    <source>
        <dbReference type="Proteomes" id="UP000324832"/>
    </source>
</evidence>
<protein>
    <submittedName>
        <fullName evidence="1">Uncharacterized protein</fullName>
    </submittedName>
</protein>